<evidence type="ECO:0000313" key="4">
    <source>
        <dbReference type="Proteomes" id="UP000078572"/>
    </source>
</evidence>
<keyword evidence="4" id="KW-1185">Reference proteome</keyword>
<dbReference type="AlphaFoldDB" id="A0A192A4S6"/>
<proteinExistence type="predicted"/>
<gene>
    <name evidence="3" type="ORF">A9Y76_23080</name>
</gene>
<feature type="region of interest" description="Disordered" evidence="1">
    <location>
        <begin position="24"/>
        <end position="69"/>
    </location>
</feature>
<name>A0A192A4S6_9RALS</name>
<dbReference type="EMBL" id="CP016023">
    <property type="protein sequence ID" value="ANJ75384.1"/>
    <property type="molecule type" value="Genomic_DNA"/>
</dbReference>
<feature type="chain" id="PRO_5043590392" evidence="2">
    <location>
        <begin position="18"/>
        <end position="91"/>
    </location>
</feature>
<accession>A0A192A4S6</accession>
<keyword evidence="2" id="KW-0732">Signal</keyword>
<feature type="compositionally biased region" description="Basic residues" evidence="1">
    <location>
        <begin position="42"/>
        <end position="59"/>
    </location>
</feature>
<sequence>MQYKIAVALLTAVCMNAGIGAQLTTPSQDSANPVQVSTKTKAQAKKHVKKRSKIVRSRKNNAAPARDSDADVLAQVLASDNKSPLWAKPQQ</sequence>
<dbReference type="OrthoDB" id="8926734at2"/>
<dbReference type="Proteomes" id="UP000078572">
    <property type="component" value="Chromosome 2"/>
</dbReference>
<reference evidence="4" key="1">
    <citation type="submission" date="2016-06" db="EMBL/GenBank/DDBJ databases">
        <authorList>
            <person name="Xu Y."/>
            <person name="Nagy A."/>
            <person name="Yan X."/>
            <person name="Kim S.W."/>
            <person name="Haley B."/>
            <person name="Liu N.T."/>
            <person name="Nou X."/>
        </authorList>
    </citation>
    <scope>NUCLEOTIDE SEQUENCE [LARGE SCALE GENOMIC DNA]</scope>
    <source>
        <strain evidence="4">ATCC 49129</strain>
    </source>
</reference>
<protein>
    <submittedName>
        <fullName evidence="3">Uncharacterized protein</fullName>
    </submittedName>
</protein>
<feature type="compositionally biased region" description="Polar residues" evidence="1">
    <location>
        <begin position="24"/>
        <end position="38"/>
    </location>
</feature>
<evidence type="ECO:0000313" key="3">
    <source>
        <dbReference type="EMBL" id="ANJ75384.1"/>
    </source>
</evidence>
<feature type="signal peptide" evidence="2">
    <location>
        <begin position="1"/>
        <end position="17"/>
    </location>
</feature>
<evidence type="ECO:0000256" key="1">
    <source>
        <dbReference type="SAM" id="MobiDB-lite"/>
    </source>
</evidence>
<organism evidence="3 4">
    <name type="scientific">Ralstonia insidiosa</name>
    <dbReference type="NCBI Taxonomy" id="190721"/>
    <lineage>
        <taxon>Bacteria</taxon>
        <taxon>Pseudomonadati</taxon>
        <taxon>Pseudomonadota</taxon>
        <taxon>Betaproteobacteria</taxon>
        <taxon>Burkholderiales</taxon>
        <taxon>Burkholderiaceae</taxon>
        <taxon>Ralstonia</taxon>
    </lineage>
</organism>
<evidence type="ECO:0000256" key="2">
    <source>
        <dbReference type="SAM" id="SignalP"/>
    </source>
</evidence>